<evidence type="ECO:0000256" key="2">
    <source>
        <dbReference type="ARBA" id="ARBA00012856"/>
    </source>
</evidence>
<dbReference type="OrthoDB" id="414698at2759"/>
<dbReference type="STRING" id="1081102.A0A167RG64"/>
<keyword evidence="4" id="KW-0554">One-carbon metabolism</keyword>
<comment type="similarity">
    <text evidence="7">Belongs to the dihydrofolate reductase family.</text>
</comment>
<dbReference type="PANTHER" id="PTHR48069">
    <property type="entry name" value="DIHYDROFOLATE REDUCTASE"/>
    <property type="match status" value="1"/>
</dbReference>
<accession>A0A167RG64</accession>
<evidence type="ECO:0000256" key="5">
    <source>
        <dbReference type="ARBA" id="ARBA00022857"/>
    </source>
</evidence>
<evidence type="ECO:0000313" key="9">
    <source>
        <dbReference type="EMBL" id="OAA58559.1"/>
    </source>
</evidence>
<keyword evidence="5" id="KW-0521">NADP</keyword>
<reference evidence="9 10" key="1">
    <citation type="journal article" date="2016" name="Genome Biol. Evol.">
        <title>Divergent and convergent evolution of fungal pathogenicity.</title>
        <authorList>
            <person name="Shang Y."/>
            <person name="Xiao G."/>
            <person name="Zheng P."/>
            <person name="Cen K."/>
            <person name="Zhan S."/>
            <person name="Wang C."/>
        </authorList>
    </citation>
    <scope>NUCLEOTIDE SEQUENCE [LARGE SCALE GENOMIC DNA]</scope>
    <source>
        <strain evidence="9 10">RCEF 264</strain>
    </source>
</reference>
<comment type="caution">
    <text evidence="9">The sequence shown here is derived from an EMBL/GenBank/DDBJ whole genome shotgun (WGS) entry which is preliminary data.</text>
</comment>
<dbReference type="EC" id="1.5.1.3" evidence="2"/>
<proteinExistence type="inferred from homology"/>
<dbReference type="SUPFAM" id="SSF53597">
    <property type="entry name" value="Dihydrofolate reductase-like"/>
    <property type="match status" value="1"/>
</dbReference>
<evidence type="ECO:0000313" key="10">
    <source>
        <dbReference type="Proteomes" id="UP000076874"/>
    </source>
</evidence>
<name>A0A167RG64_9HYPO</name>
<evidence type="ECO:0000256" key="1">
    <source>
        <dbReference type="ARBA" id="ARBA00004903"/>
    </source>
</evidence>
<feature type="domain" description="DHFR" evidence="8">
    <location>
        <begin position="14"/>
        <end position="241"/>
    </location>
</feature>
<dbReference type="GO" id="GO:0004146">
    <property type="term" value="F:dihydrofolate reductase activity"/>
    <property type="evidence" value="ECO:0007669"/>
    <property type="project" value="UniProtKB-EC"/>
</dbReference>
<dbReference type="InterPro" id="IPR024072">
    <property type="entry name" value="DHFR-like_dom_sf"/>
</dbReference>
<evidence type="ECO:0000256" key="7">
    <source>
        <dbReference type="RuleBase" id="RU004474"/>
    </source>
</evidence>
<dbReference type="GO" id="GO:0046654">
    <property type="term" value="P:tetrahydrofolate biosynthetic process"/>
    <property type="evidence" value="ECO:0007669"/>
    <property type="project" value="UniProtKB-UniPathway"/>
</dbReference>
<dbReference type="GO" id="GO:0006730">
    <property type="term" value="P:one-carbon metabolic process"/>
    <property type="evidence" value="ECO:0007669"/>
    <property type="project" value="UniProtKB-KW"/>
</dbReference>
<dbReference type="PANTHER" id="PTHR48069:SF3">
    <property type="entry name" value="DIHYDROFOLATE REDUCTASE"/>
    <property type="match status" value="1"/>
</dbReference>
<keyword evidence="10" id="KW-1185">Reference proteome</keyword>
<dbReference type="InterPro" id="IPR017925">
    <property type="entry name" value="DHFR_CS"/>
</dbReference>
<dbReference type="GO" id="GO:0046655">
    <property type="term" value="P:folic acid metabolic process"/>
    <property type="evidence" value="ECO:0007669"/>
    <property type="project" value="TreeGrafter"/>
</dbReference>
<dbReference type="GO" id="GO:0046452">
    <property type="term" value="P:dihydrofolate metabolic process"/>
    <property type="evidence" value="ECO:0007669"/>
    <property type="project" value="TreeGrafter"/>
</dbReference>
<dbReference type="AlphaFoldDB" id="A0A167RG64"/>
<dbReference type="InterPro" id="IPR001796">
    <property type="entry name" value="DHFR_dom"/>
</dbReference>
<dbReference type="InterPro" id="IPR012259">
    <property type="entry name" value="DHFR"/>
</dbReference>
<evidence type="ECO:0000259" key="8">
    <source>
        <dbReference type="PROSITE" id="PS51330"/>
    </source>
</evidence>
<dbReference type="Gene3D" id="3.40.430.10">
    <property type="entry name" value="Dihydrofolate Reductase, subunit A"/>
    <property type="match status" value="1"/>
</dbReference>
<dbReference type="EMBL" id="AZHD01000012">
    <property type="protein sequence ID" value="OAA58559.1"/>
    <property type="molecule type" value="Genomic_DNA"/>
</dbReference>
<dbReference type="GO" id="GO:0005739">
    <property type="term" value="C:mitochondrion"/>
    <property type="evidence" value="ECO:0007669"/>
    <property type="project" value="TreeGrafter"/>
</dbReference>
<organism evidence="9 10">
    <name type="scientific">Niveomyces insectorum RCEF 264</name>
    <dbReference type="NCBI Taxonomy" id="1081102"/>
    <lineage>
        <taxon>Eukaryota</taxon>
        <taxon>Fungi</taxon>
        <taxon>Dikarya</taxon>
        <taxon>Ascomycota</taxon>
        <taxon>Pezizomycotina</taxon>
        <taxon>Sordariomycetes</taxon>
        <taxon>Hypocreomycetidae</taxon>
        <taxon>Hypocreales</taxon>
        <taxon>Cordycipitaceae</taxon>
        <taxon>Niveomyces</taxon>
    </lineage>
</organism>
<sequence length="243" mass="26118">MTTDDMPPSSLPLELTLVVAATSRDMGIGANGGLPWTGLRKEMAYFARVTKRGQNNAVIMGRRTWESIPAKFRPLRGRLNVVVSRSFAPGMPRDPVGGPDAGPVEASSLEAALAYLRARKEDKEATSAVSMGPVEPDRVPVEASSGGLGRVYVIGGAQIYAAALGLPEARRILLTRVLSDFSCDTFFPLALGAETASPVQSSASAWVRQSRAAHGQWIGEEVPEGVQSENGIEYEFQMWERVD</sequence>
<dbReference type="PROSITE" id="PS00075">
    <property type="entry name" value="DHFR_1"/>
    <property type="match status" value="1"/>
</dbReference>
<dbReference type="PRINTS" id="PR00070">
    <property type="entry name" value="DHFR"/>
</dbReference>
<protein>
    <recommendedName>
        <fullName evidence="3">Dihydrofolate reductase</fullName>
        <ecNumber evidence="2">1.5.1.3</ecNumber>
    </recommendedName>
</protein>
<dbReference type="CDD" id="cd00209">
    <property type="entry name" value="DHFR"/>
    <property type="match status" value="1"/>
</dbReference>
<gene>
    <name evidence="9" type="ORF">SPI_06632</name>
</gene>
<evidence type="ECO:0000256" key="4">
    <source>
        <dbReference type="ARBA" id="ARBA00022563"/>
    </source>
</evidence>
<evidence type="ECO:0000256" key="3">
    <source>
        <dbReference type="ARBA" id="ARBA00018886"/>
    </source>
</evidence>
<keyword evidence="6" id="KW-0560">Oxidoreductase</keyword>
<dbReference type="Pfam" id="PF00186">
    <property type="entry name" value="DHFR_1"/>
    <property type="match status" value="2"/>
</dbReference>
<dbReference type="PROSITE" id="PS51330">
    <property type="entry name" value="DHFR_2"/>
    <property type="match status" value="1"/>
</dbReference>
<evidence type="ECO:0000256" key="6">
    <source>
        <dbReference type="ARBA" id="ARBA00023002"/>
    </source>
</evidence>
<dbReference type="UniPathway" id="UPA00077">
    <property type="reaction ID" value="UER00158"/>
</dbReference>
<dbReference type="GO" id="GO:0050661">
    <property type="term" value="F:NADP binding"/>
    <property type="evidence" value="ECO:0007669"/>
    <property type="project" value="InterPro"/>
</dbReference>
<dbReference type="Proteomes" id="UP000076874">
    <property type="component" value="Unassembled WGS sequence"/>
</dbReference>
<comment type="pathway">
    <text evidence="1">Cofactor biosynthesis; tetrahydrofolate biosynthesis; 5,6,7,8-tetrahydrofolate from 7,8-dihydrofolate: step 1/1.</text>
</comment>